<dbReference type="InterPro" id="IPR034108">
    <property type="entry name" value="Pept_M35-like_proteobacteria"/>
</dbReference>
<evidence type="ECO:0000313" key="3">
    <source>
        <dbReference type="Proteomes" id="UP000193228"/>
    </source>
</evidence>
<dbReference type="InterPro" id="IPR024079">
    <property type="entry name" value="MetalloPept_cat_dom_sf"/>
</dbReference>
<accession>A0A1X7LMH8</accession>
<dbReference type="EMBL" id="FXAT01000007">
    <property type="protein sequence ID" value="SMG55068.1"/>
    <property type="molecule type" value="Genomic_DNA"/>
</dbReference>
<dbReference type="SUPFAM" id="SSF55486">
    <property type="entry name" value="Metalloproteases ('zincins'), catalytic domain"/>
    <property type="match status" value="1"/>
</dbReference>
<dbReference type="Pfam" id="PF14521">
    <property type="entry name" value="Aspzincin_M35"/>
    <property type="match status" value="1"/>
</dbReference>
<evidence type="ECO:0000313" key="2">
    <source>
        <dbReference type="EMBL" id="SMG55068.1"/>
    </source>
</evidence>
<feature type="domain" description="Lysine-specific metallo-endopeptidase" evidence="1">
    <location>
        <begin position="75"/>
        <end position="231"/>
    </location>
</feature>
<dbReference type="Gene3D" id="3.40.390.10">
    <property type="entry name" value="Collagenase (Catalytic Domain)"/>
    <property type="match status" value="1"/>
</dbReference>
<protein>
    <submittedName>
        <fullName evidence="2">Lysine-specific metallo-endopeptidase</fullName>
    </submittedName>
</protein>
<organism evidence="2 3">
    <name type="scientific">Paraburkholderia susongensis</name>
    <dbReference type="NCBI Taxonomy" id="1515439"/>
    <lineage>
        <taxon>Bacteria</taxon>
        <taxon>Pseudomonadati</taxon>
        <taxon>Pseudomonadota</taxon>
        <taxon>Betaproteobacteria</taxon>
        <taxon>Burkholderiales</taxon>
        <taxon>Burkholderiaceae</taxon>
        <taxon>Paraburkholderia</taxon>
    </lineage>
</organism>
<dbReference type="OrthoDB" id="8841651at2"/>
<dbReference type="RefSeq" id="WP_085486734.1">
    <property type="nucleotide sequence ID" value="NZ_FXAT01000007.1"/>
</dbReference>
<name>A0A1X7LMH8_9BURK</name>
<dbReference type="CDD" id="cd11007">
    <property type="entry name" value="M35_like_1"/>
    <property type="match status" value="1"/>
</dbReference>
<dbReference type="Proteomes" id="UP000193228">
    <property type="component" value="Unassembled WGS sequence"/>
</dbReference>
<reference evidence="3" key="1">
    <citation type="submission" date="2017-04" db="EMBL/GenBank/DDBJ databases">
        <authorList>
            <person name="Varghese N."/>
            <person name="Submissions S."/>
        </authorList>
    </citation>
    <scope>NUCLEOTIDE SEQUENCE [LARGE SCALE GENOMIC DNA]</scope>
    <source>
        <strain evidence="3">LMG 29540</strain>
    </source>
</reference>
<sequence length="234" mass="26159">MNDSGEINEYGFQIKENEEWFEVHSGAVTNTNPGSMVYVTIDTTPICDNMSDQEFRKTVLMLRDDAVNAIKVRIQELSDWNAGEQERVKKWFGKSDENTRTKLKSGLAAVVAVMNGLAARNFVRVDSWRDKATGCVPGMKNLDGEVAHVCAPDAATRTIAINRNFCYLPGKSESKLSSMQLTIVHECTHFVDTFGSVDYPGGYGYTACTWLARDHPEHTITNADSIAWYVLARY</sequence>
<dbReference type="AlphaFoldDB" id="A0A1X7LMH8"/>
<evidence type="ECO:0000259" key="1">
    <source>
        <dbReference type="SMART" id="SM01351"/>
    </source>
</evidence>
<proteinExistence type="predicted"/>
<gene>
    <name evidence="2" type="ORF">SAMN06265784_107112</name>
</gene>
<dbReference type="InterPro" id="IPR029463">
    <property type="entry name" value="Lys_MEP"/>
</dbReference>
<dbReference type="GO" id="GO:0004222">
    <property type="term" value="F:metalloendopeptidase activity"/>
    <property type="evidence" value="ECO:0007669"/>
    <property type="project" value="InterPro"/>
</dbReference>
<keyword evidence="3" id="KW-1185">Reference proteome</keyword>
<dbReference type="SMART" id="SM01351">
    <property type="entry name" value="Aspzincin_M35"/>
    <property type="match status" value="1"/>
</dbReference>